<feature type="transmembrane region" description="Helical" evidence="4">
    <location>
        <begin position="311"/>
        <end position="333"/>
    </location>
</feature>
<gene>
    <name evidence="6" type="ORF">ACFQ1T_04405</name>
</gene>
<feature type="transmembrane region" description="Helical" evidence="4">
    <location>
        <begin position="287"/>
        <end position="305"/>
    </location>
</feature>
<dbReference type="InterPro" id="IPR011701">
    <property type="entry name" value="MFS"/>
</dbReference>
<dbReference type="SUPFAM" id="SSF103473">
    <property type="entry name" value="MFS general substrate transporter"/>
    <property type="match status" value="1"/>
</dbReference>
<dbReference type="PANTHER" id="PTHR23539">
    <property type="entry name" value="MFS TRANSPORTER"/>
    <property type="match status" value="1"/>
</dbReference>
<feature type="transmembrane region" description="Helical" evidence="4">
    <location>
        <begin position="220"/>
        <end position="241"/>
    </location>
</feature>
<dbReference type="Gene3D" id="1.20.1250.20">
    <property type="entry name" value="MFS general substrate transporter like domains"/>
    <property type="match status" value="2"/>
</dbReference>
<feature type="transmembrane region" description="Helical" evidence="4">
    <location>
        <begin position="374"/>
        <end position="393"/>
    </location>
</feature>
<evidence type="ECO:0000256" key="4">
    <source>
        <dbReference type="SAM" id="Phobius"/>
    </source>
</evidence>
<evidence type="ECO:0000256" key="1">
    <source>
        <dbReference type="ARBA" id="ARBA00022692"/>
    </source>
</evidence>
<feature type="transmembrane region" description="Helical" evidence="4">
    <location>
        <begin position="76"/>
        <end position="98"/>
    </location>
</feature>
<evidence type="ECO:0000313" key="7">
    <source>
        <dbReference type="Proteomes" id="UP001597106"/>
    </source>
</evidence>
<proteinExistence type="predicted"/>
<feature type="transmembrane region" description="Helical" evidence="4">
    <location>
        <begin position="12"/>
        <end position="34"/>
    </location>
</feature>
<comment type="caution">
    <text evidence="6">The sequence shown here is derived from an EMBL/GenBank/DDBJ whole genome shotgun (WGS) entry which is preliminary data.</text>
</comment>
<dbReference type="InterPro" id="IPR036259">
    <property type="entry name" value="MFS_trans_sf"/>
</dbReference>
<feature type="domain" description="Major facilitator superfamily (MFS) profile" evidence="5">
    <location>
        <begin position="1"/>
        <end position="400"/>
    </location>
</feature>
<feature type="transmembrane region" description="Helical" evidence="4">
    <location>
        <begin position="46"/>
        <end position="64"/>
    </location>
</feature>
<keyword evidence="7" id="KW-1185">Reference proteome</keyword>
<organism evidence="6 7">
    <name type="scientific">Methylophilus glucosoxydans</name>
    <dbReference type="NCBI Taxonomy" id="752553"/>
    <lineage>
        <taxon>Bacteria</taxon>
        <taxon>Pseudomonadati</taxon>
        <taxon>Pseudomonadota</taxon>
        <taxon>Betaproteobacteria</taxon>
        <taxon>Nitrosomonadales</taxon>
        <taxon>Methylophilaceae</taxon>
        <taxon>Methylophilus</taxon>
    </lineage>
</organism>
<protein>
    <submittedName>
        <fullName evidence="6">MFS transporter</fullName>
    </submittedName>
</protein>
<dbReference type="Proteomes" id="UP001597106">
    <property type="component" value="Unassembled WGS sequence"/>
</dbReference>
<feature type="transmembrane region" description="Helical" evidence="4">
    <location>
        <begin position="345"/>
        <end position="368"/>
    </location>
</feature>
<keyword evidence="1 4" id="KW-0812">Transmembrane</keyword>
<evidence type="ECO:0000256" key="2">
    <source>
        <dbReference type="ARBA" id="ARBA00022989"/>
    </source>
</evidence>
<dbReference type="Pfam" id="PF07690">
    <property type="entry name" value="MFS_1"/>
    <property type="match status" value="1"/>
</dbReference>
<sequence>MRLFKMPADSRQWLAVMNFFMADVRDGLGAFLGVYLLAQSWQADEIGYVMTIGGLATMVAGIPAGALMDRTHAKRLWLSVCAILMVVGCLVLLLWHSFAAIALSQAATGVVRAMIGPAIASISLGLVGSKYLSRQLGQNEAWSHAGSLVSVSVAGVLGYFWGLSAVFMLLAVMAVMALLCIRRIRPQEIDYHAARGLESHAAVSDSGRAVWKALLQSRPLLMLACIMMLFHLANAAMLPLLGQTMVSQGLVNASLFTALTVMIAQLVMIPMALLAGRYAEQFSYERLVTLALLALPVRGVIASTWNSPWAVVPVQLLDGVGAGLLGVALPGLVAKMLQGSGHFNVGLGFVLTIQGLGAALSPAMAGWVAQRYGYAMSFTLLTGVAVLAILLWLQQARQTAAQSAASCA</sequence>
<keyword evidence="3 4" id="KW-0472">Membrane</keyword>
<name>A0ABW3GEG2_9PROT</name>
<evidence type="ECO:0000256" key="3">
    <source>
        <dbReference type="ARBA" id="ARBA00023136"/>
    </source>
</evidence>
<keyword evidence="2 4" id="KW-1133">Transmembrane helix</keyword>
<evidence type="ECO:0000259" key="5">
    <source>
        <dbReference type="PROSITE" id="PS50850"/>
    </source>
</evidence>
<feature type="transmembrane region" description="Helical" evidence="4">
    <location>
        <begin position="253"/>
        <end position="275"/>
    </location>
</feature>
<accession>A0ABW3GEG2</accession>
<evidence type="ECO:0000313" key="6">
    <source>
        <dbReference type="EMBL" id="MFD0929016.1"/>
    </source>
</evidence>
<dbReference type="PROSITE" id="PS50850">
    <property type="entry name" value="MFS"/>
    <property type="match status" value="1"/>
</dbReference>
<reference evidence="7" key="1">
    <citation type="journal article" date="2019" name="Int. J. Syst. Evol. Microbiol.">
        <title>The Global Catalogue of Microorganisms (GCM) 10K type strain sequencing project: providing services to taxonomists for standard genome sequencing and annotation.</title>
        <authorList>
            <consortium name="The Broad Institute Genomics Platform"/>
            <consortium name="The Broad Institute Genome Sequencing Center for Infectious Disease"/>
            <person name="Wu L."/>
            <person name="Ma J."/>
        </authorList>
    </citation>
    <scope>NUCLEOTIDE SEQUENCE [LARGE SCALE GENOMIC DNA]</scope>
    <source>
        <strain evidence="7">CCUG 59685</strain>
    </source>
</reference>
<dbReference type="EMBL" id="JBHTJW010000002">
    <property type="protein sequence ID" value="MFD0929016.1"/>
    <property type="molecule type" value="Genomic_DNA"/>
</dbReference>
<dbReference type="PANTHER" id="PTHR23539:SF1">
    <property type="entry name" value="MAJOR FACILITATOR SUPERFAMILY (MFS) PROFILE DOMAIN-CONTAINING PROTEIN"/>
    <property type="match status" value="1"/>
</dbReference>
<dbReference type="InterPro" id="IPR020846">
    <property type="entry name" value="MFS_dom"/>
</dbReference>
<dbReference type="RefSeq" id="WP_379074270.1">
    <property type="nucleotide sequence ID" value="NZ_JBHTJW010000002.1"/>
</dbReference>
<feature type="transmembrane region" description="Helical" evidence="4">
    <location>
        <begin position="165"/>
        <end position="181"/>
    </location>
</feature>